<reference evidence="2" key="1">
    <citation type="submission" date="2022-11" db="UniProtKB">
        <authorList>
            <consortium name="WormBaseParasite"/>
        </authorList>
    </citation>
    <scope>IDENTIFICATION</scope>
</reference>
<evidence type="ECO:0000313" key="1">
    <source>
        <dbReference type="Proteomes" id="UP000887580"/>
    </source>
</evidence>
<evidence type="ECO:0000313" key="2">
    <source>
        <dbReference type="WBParaSite" id="PS1159_v2.g16915.t1"/>
    </source>
</evidence>
<dbReference type="Proteomes" id="UP000887580">
    <property type="component" value="Unplaced"/>
</dbReference>
<accession>A0AC35FFG8</accession>
<protein>
    <submittedName>
        <fullName evidence="2">Variable surface protein</fullName>
    </submittedName>
</protein>
<organism evidence="1 2">
    <name type="scientific">Panagrolaimus sp. PS1159</name>
    <dbReference type="NCBI Taxonomy" id="55785"/>
    <lineage>
        <taxon>Eukaryota</taxon>
        <taxon>Metazoa</taxon>
        <taxon>Ecdysozoa</taxon>
        <taxon>Nematoda</taxon>
        <taxon>Chromadorea</taxon>
        <taxon>Rhabditida</taxon>
        <taxon>Tylenchina</taxon>
        <taxon>Panagrolaimomorpha</taxon>
        <taxon>Panagrolaimoidea</taxon>
        <taxon>Panagrolaimidae</taxon>
        <taxon>Panagrolaimus</taxon>
    </lineage>
</organism>
<sequence length="186" mass="21847">MVNLVICDKIYKKNSEKSDYISDLIYAPCYASGLMPDNKYFNLKDSCDALNQEIEEISNFGEKYQNYFSPNYNLKNAKPVKFHLNSGIESMQLQRDILKAQLEIQNSLRIPCIYQYAKYEGIPYYNKLYCRAKKAIFIPILFIFAAIFLTYATIKEIFDDFENLPIDIKIVFCNLLNICHNQRYCL</sequence>
<proteinExistence type="predicted"/>
<dbReference type="WBParaSite" id="PS1159_v2.g16915.t1">
    <property type="protein sequence ID" value="PS1159_v2.g16915.t1"/>
    <property type="gene ID" value="PS1159_v2.g16915"/>
</dbReference>
<name>A0AC35FFG8_9BILA</name>